<evidence type="ECO:0000256" key="5">
    <source>
        <dbReference type="SAM" id="Phobius"/>
    </source>
</evidence>
<keyword evidence="2 5" id="KW-0812">Transmembrane</keyword>
<keyword evidence="8" id="KW-1185">Reference proteome</keyword>
<feature type="domain" description="Cation/H+ exchanger transmembrane" evidence="6">
    <location>
        <begin position="32"/>
        <end position="417"/>
    </location>
</feature>
<feature type="transmembrane region" description="Helical" evidence="5">
    <location>
        <begin position="302"/>
        <end position="321"/>
    </location>
</feature>
<feature type="transmembrane region" description="Helical" evidence="5">
    <location>
        <begin position="134"/>
        <end position="154"/>
    </location>
</feature>
<evidence type="ECO:0000256" key="3">
    <source>
        <dbReference type="ARBA" id="ARBA00022989"/>
    </source>
</evidence>
<evidence type="ECO:0000256" key="2">
    <source>
        <dbReference type="ARBA" id="ARBA00022692"/>
    </source>
</evidence>
<keyword evidence="3 5" id="KW-1133">Transmembrane helix</keyword>
<dbReference type="OrthoDB" id="9778229at2"/>
<dbReference type="RefSeq" id="WP_026390850.1">
    <property type="nucleotide sequence ID" value="NZ_LR215048.1"/>
</dbReference>
<accession>A0A449BDH3</accession>
<dbReference type="STRING" id="1278311.GCA_000428705_01406"/>
<reference evidence="7 8" key="1">
    <citation type="submission" date="2019-01" db="EMBL/GenBank/DDBJ databases">
        <authorList>
            <consortium name="Pathogen Informatics"/>
        </authorList>
    </citation>
    <scope>NUCLEOTIDE SEQUENCE [LARGE SCALE GENOMIC DNA]</scope>
    <source>
        <strain evidence="7 8">NCTC10138</strain>
    </source>
</reference>
<dbReference type="InterPro" id="IPR038770">
    <property type="entry name" value="Na+/solute_symporter_sf"/>
</dbReference>
<feature type="transmembrane region" description="Helical" evidence="5">
    <location>
        <begin position="369"/>
        <end position="388"/>
    </location>
</feature>
<dbReference type="KEGG" id="aaxa:NCTC10138_00851"/>
<proteinExistence type="predicted"/>
<feature type="transmembrane region" description="Helical" evidence="5">
    <location>
        <begin position="107"/>
        <end position="128"/>
    </location>
</feature>
<evidence type="ECO:0000256" key="4">
    <source>
        <dbReference type="ARBA" id="ARBA00023136"/>
    </source>
</evidence>
<evidence type="ECO:0000256" key="1">
    <source>
        <dbReference type="ARBA" id="ARBA00004141"/>
    </source>
</evidence>
<feature type="transmembrane region" description="Helical" evidence="5">
    <location>
        <begin position="269"/>
        <end position="290"/>
    </location>
</feature>
<dbReference type="Gene3D" id="1.20.1530.20">
    <property type="match status" value="1"/>
</dbReference>
<dbReference type="GO" id="GO:0016020">
    <property type="term" value="C:membrane"/>
    <property type="evidence" value="ECO:0007669"/>
    <property type="project" value="UniProtKB-SubCell"/>
</dbReference>
<feature type="transmembrane region" description="Helical" evidence="5">
    <location>
        <begin position="166"/>
        <end position="189"/>
    </location>
</feature>
<dbReference type="PANTHER" id="PTHR43021:SF2">
    <property type="entry name" value="CATION_H+ EXCHANGER DOMAIN-CONTAINING PROTEIN"/>
    <property type="match status" value="1"/>
</dbReference>
<feature type="transmembrane region" description="Helical" evidence="5">
    <location>
        <begin position="45"/>
        <end position="63"/>
    </location>
</feature>
<feature type="transmembrane region" description="Helical" evidence="5">
    <location>
        <begin position="209"/>
        <end position="231"/>
    </location>
</feature>
<evidence type="ECO:0000313" key="7">
    <source>
        <dbReference type="EMBL" id="VEU80478.1"/>
    </source>
</evidence>
<name>A0A449BDH3_HAPAX</name>
<feature type="transmembrane region" description="Helical" evidence="5">
    <location>
        <begin position="243"/>
        <end position="263"/>
    </location>
</feature>
<comment type="subcellular location">
    <subcellularLocation>
        <location evidence="1">Membrane</location>
        <topology evidence="1">Multi-pass membrane protein</topology>
    </subcellularLocation>
</comment>
<gene>
    <name evidence="7" type="ORF">NCTC10138_00851</name>
</gene>
<feature type="transmembrane region" description="Helical" evidence="5">
    <location>
        <begin position="20"/>
        <end position="38"/>
    </location>
</feature>
<feature type="transmembrane region" description="Helical" evidence="5">
    <location>
        <begin position="394"/>
        <end position="418"/>
    </location>
</feature>
<dbReference type="InterPro" id="IPR006153">
    <property type="entry name" value="Cation/H_exchanger_TM"/>
</dbReference>
<keyword evidence="4 5" id="KW-0472">Membrane</keyword>
<dbReference type="AlphaFoldDB" id="A0A449BDH3"/>
<protein>
    <submittedName>
        <fullName evidence="7">NhaP-type Na+/H+ and K+/H+ antiporters</fullName>
    </submittedName>
</protein>
<sequence>MLTNVFLVNAFGNLNGFELMFALGGMILIGHLIGKLFNKIKMPEVTGYIVSGILINLIIRFIFKKEAIVNELVDSFQVVIVIALSFVSFMIGTQISKYKVRKFSKTVIPVVILQLIFVVSFTTLFFWILNDLKFALLIGAISSATAPAAIVEITGKYKTKGALTDVLSSIVALDNLVGIIYFFTILGFIEQGNTLNVSYLPSFEYLIGAFAAIIIGIVTGFILVLFDKYMFVKIKDNDEKQHSYLVIMVGMILLISLGSYMISNSPLTSIYHVSPFITTLVAGIVFTNFIDQASNEEQSYAMHQFLPPLLTAFFVVAGMELDVTKLFTITGLYALVYVITHATGKFLGAYLGTRIVPSTKKVLKNHLPYAVLTQGGFEIYLAGIAATVLKDNQILLVVLTSVLMFELFAPLLLTRALFNAGEVKALSIPIQMEEISKKTKLTKTKRLRKNS</sequence>
<dbReference type="EMBL" id="LR215048">
    <property type="protein sequence ID" value="VEU80478.1"/>
    <property type="molecule type" value="Genomic_DNA"/>
</dbReference>
<evidence type="ECO:0000313" key="8">
    <source>
        <dbReference type="Proteomes" id="UP000289841"/>
    </source>
</evidence>
<dbReference type="Pfam" id="PF00999">
    <property type="entry name" value="Na_H_Exchanger"/>
    <property type="match status" value="1"/>
</dbReference>
<dbReference type="Proteomes" id="UP000289841">
    <property type="component" value="Chromosome"/>
</dbReference>
<organism evidence="7 8">
    <name type="scientific">Haploplasma axanthum</name>
    <name type="common">Acholeplasma axanthum</name>
    <dbReference type="NCBI Taxonomy" id="29552"/>
    <lineage>
        <taxon>Bacteria</taxon>
        <taxon>Bacillati</taxon>
        <taxon>Mycoplasmatota</taxon>
        <taxon>Mollicutes</taxon>
        <taxon>Acholeplasmatales</taxon>
        <taxon>Acholeplasmataceae</taxon>
        <taxon>Haploplasma</taxon>
    </lineage>
</organism>
<feature type="transmembrane region" description="Helical" evidence="5">
    <location>
        <begin position="75"/>
        <end position="95"/>
    </location>
</feature>
<dbReference type="GO" id="GO:1902600">
    <property type="term" value="P:proton transmembrane transport"/>
    <property type="evidence" value="ECO:0007669"/>
    <property type="project" value="InterPro"/>
</dbReference>
<dbReference type="PANTHER" id="PTHR43021">
    <property type="entry name" value="NA(+)/H(+) ANTIPORTER-RELATED"/>
    <property type="match status" value="1"/>
</dbReference>
<feature type="transmembrane region" description="Helical" evidence="5">
    <location>
        <begin position="327"/>
        <end position="348"/>
    </location>
</feature>
<dbReference type="GO" id="GO:0015297">
    <property type="term" value="F:antiporter activity"/>
    <property type="evidence" value="ECO:0007669"/>
    <property type="project" value="InterPro"/>
</dbReference>
<evidence type="ECO:0000259" key="6">
    <source>
        <dbReference type="Pfam" id="PF00999"/>
    </source>
</evidence>